<dbReference type="Pfam" id="PF04138">
    <property type="entry name" value="GtrA_DPMS_TM"/>
    <property type="match status" value="1"/>
</dbReference>
<name>A0A382P0U8_9ZZZZ</name>
<evidence type="ECO:0000256" key="3">
    <source>
        <dbReference type="ARBA" id="ARBA00022989"/>
    </source>
</evidence>
<feature type="transmembrane region" description="Helical" evidence="5">
    <location>
        <begin position="49"/>
        <end position="69"/>
    </location>
</feature>
<evidence type="ECO:0000256" key="5">
    <source>
        <dbReference type="SAM" id="Phobius"/>
    </source>
</evidence>
<feature type="domain" description="GtrA/DPMS transmembrane" evidence="6">
    <location>
        <begin position="12"/>
        <end position="102"/>
    </location>
</feature>
<evidence type="ECO:0000256" key="2">
    <source>
        <dbReference type="ARBA" id="ARBA00022692"/>
    </source>
</evidence>
<feature type="transmembrane region" description="Helical" evidence="5">
    <location>
        <begin position="12"/>
        <end position="29"/>
    </location>
</feature>
<reference evidence="7" key="1">
    <citation type="submission" date="2018-05" db="EMBL/GenBank/DDBJ databases">
        <authorList>
            <person name="Lanie J.A."/>
            <person name="Ng W.-L."/>
            <person name="Kazmierczak K.M."/>
            <person name="Andrzejewski T.M."/>
            <person name="Davidsen T.M."/>
            <person name="Wayne K.J."/>
            <person name="Tettelin H."/>
            <person name="Glass J.I."/>
            <person name="Rusch D."/>
            <person name="Podicherti R."/>
            <person name="Tsui H.-C.T."/>
            <person name="Winkler M.E."/>
        </authorList>
    </citation>
    <scope>NUCLEOTIDE SEQUENCE</scope>
</reference>
<dbReference type="GO" id="GO:0000271">
    <property type="term" value="P:polysaccharide biosynthetic process"/>
    <property type="evidence" value="ECO:0007669"/>
    <property type="project" value="InterPro"/>
</dbReference>
<feature type="transmembrane region" description="Helical" evidence="5">
    <location>
        <begin position="81"/>
        <end position="102"/>
    </location>
</feature>
<keyword evidence="3 5" id="KW-1133">Transmembrane helix</keyword>
<dbReference type="InterPro" id="IPR007267">
    <property type="entry name" value="GtrA_DPMS_TM"/>
</dbReference>
<keyword evidence="4 5" id="KW-0472">Membrane</keyword>
<accession>A0A382P0U8</accession>
<evidence type="ECO:0000313" key="7">
    <source>
        <dbReference type="EMBL" id="SVC67013.1"/>
    </source>
</evidence>
<evidence type="ECO:0000256" key="4">
    <source>
        <dbReference type="ARBA" id="ARBA00023136"/>
    </source>
</evidence>
<keyword evidence="2 5" id="KW-0812">Transmembrane</keyword>
<proteinExistence type="predicted"/>
<dbReference type="GO" id="GO:0016020">
    <property type="term" value="C:membrane"/>
    <property type="evidence" value="ECO:0007669"/>
    <property type="project" value="UniProtKB-SubCell"/>
</dbReference>
<comment type="subcellular location">
    <subcellularLocation>
        <location evidence="1">Membrane</location>
        <topology evidence="1">Multi-pass membrane protein</topology>
    </subcellularLocation>
</comment>
<organism evidence="7">
    <name type="scientific">marine metagenome</name>
    <dbReference type="NCBI Taxonomy" id="408172"/>
    <lineage>
        <taxon>unclassified sequences</taxon>
        <taxon>metagenomes</taxon>
        <taxon>ecological metagenomes</taxon>
    </lineage>
</organism>
<evidence type="ECO:0000259" key="6">
    <source>
        <dbReference type="Pfam" id="PF04138"/>
    </source>
</evidence>
<sequence length="105" mass="12141">MEKILINERQIYSLSITFAHFLSVINSFIFHKVVTFESKQKGVEIVYEFLRFFNSYIITFLLNLSLISIQVELLSLNPRIAGAISLPIVTVVTFFLLSKYAFNKT</sequence>
<protein>
    <recommendedName>
        <fullName evidence="6">GtrA/DPMS transmembrane domain-containing protein</fullName>
    </recommendedName>
</protein>
<gene>
    <name evidence="7" type="ORF">METZ01_LOCUS319867</name>
</gene>
<evidence type="ECO:0000256" key="1">
    <source>
        <dbReference type="ARBA" id="ARBA00004141"/>
    </source>
</evidence>
<dbReference type="EMBL" id="UINC01104108">
    <property type="protein sequence ID" value="SVC67013.1"/>
    <property type="molecule type" value="Genomic_DNA"/>
</dbReference>
<dbReference type="AlphaFoldDB" id="A0A382P0U8"/>